<protein>
    <recommendedName>
        <fullName evidence="5">BZIP transcription factor 1</fullName>
    </recommendedName>
</protein>
<dbReference type="EMBL" id="JAGDFM010000078">
    <property type="protein sequence ID" value="KAG7387469.1"/>
    <property type="molecule type" value="Genomic_DNA"/>
</dbReference>
<feature type="region of interest" description="Disordered" evidence="2">
    <location>
        <begin position="16"/>
        <end position="70"/>
    </location>
</feature>
<evidence type="ECO:0008006" key="5">
    <source>
        <dbReference type="Google" id="ProtNLM"/>
    </source>
</evidence>
<dbReference type="AlphaFoldDB" id="A0A8T1W6R1"/>
<comment type="caution">
    <text evidence="3">The sequence shown here is derived from an EMBL/GenBank/DDBJ whole genome shotgun (WGS) entry which is preliminary data.</text>
</comment>
<organism evidence="3 4">
    <name type="scientific">Phytophthora pseudosyringae</name>
    <dbReference type="NCBI Taxonomy" id="221518"/>
    <lineage>
        <taxon>Eukaryota</taxon>
        <taxon>Sar</taxon>
        <taxon>Stramenopiles</taxon>
        <taxon>Oomycota</taxon>
        <taxon>Peronosporomycetes</taxon>
        <taxon>Peronosporales</taxon>
        <taxon>Peronosporaceae</taxon>
        <taxon>Phytophthora</taxon>
    </lineage>
</organism>
<accession>A0A8T1W6R1</accession>
<keyword evidence="1" id="KW-0175">Coiled coil</keyword>
<feature type="compositionally biased region" description="Polar residues" evidence="2">
    <location>
        <begin position="16"/>
        <end position="35"/>
    </location>
</feature>
<feature type="coiled-coil region" evidence="1">
    <location>
        <begin position="85"/>
        <end position="112"/>
    </location>
</feature>
<evidence type="ECO:0000313" key="3">
    <source>
        <dbReference type="EMBL" id="KAG7387469.1"/>
    </source>
</evidence>
<evidence type="ECO:0000256" key="1">
    <source>
        <dbReference type="SAM" id="Coils"/>
    </source>
</evidence>
<gene>
    <name evidence="3" type="ORF">PHYPSEUDO_014117</name>
</gene>
<evidence type="ECO:0000256" key="2">
    <source>
        <dbReference type="SAM" id="MobiDB-lite"/>
    </source>
</evidence>
<sequence length="301" mass="33972">MSLEIDGGAILKQSSVMTGPTVVNPNTKSTSSHSPLRSGDEYELKPKKSHKRKSRTSPRSSVTTKDALKKIRHRERCRVNQELYRKRQHKLTQTLEDKIQALQNEVRARTRQSREFLATPATQSIWVVVTQYFHHYQNFILAPVTARDTVRDFMHATMAPEVVYGPLGGVEALLESWTLFSHYFDRIRLTLASLHPVDASTVAASTIISLTISESSIVDAFPNLSSKAEDKQIAAKLRGQRVVMTGTVRFYWNSSSNRVVRVLNQADMLSPLLSLLGSLDEVSRVFENARVTPDWNLVPIR</sequence>
<reference evidence="3" key="1">
    <citation type="submission" date="2021-02" db="EMBL/GenBank/DDBJ databases">
        <authorList>
            <person name="Palmer J.M."/>
        </authorList>
    </citation>
    <scope>NUCLEOTIDE SEQUENCE</scope>
    <source>
        <strain evidence="3">SCRP734</strain>
    </source>
</reference>
<keyword evidence="4" id="KW-1185">Reference proteome</keyword>
<evidence type="ECO:0000313" key="4">
    <source>
        <dbReference type="Proteomes" id="UP000694044"/>
    </source>
</evidence>
<dbReference type="Proteomes" id="UP000694044">
    <property type="component" value="Unassembled WGS sequence"/>
</dbReference>
<feature type="compositionally biased region" description="Basic residues" evidence="2">
    <location>
        <begin position="47"/>
        <end position="56"/>
    </location>
</feature>
<dbReference type="OrthoDB" id="10493848at2759"/>
<proteinExistence type="predicted"/>
<name>A0A8T1W6R1_9STRA</name>